<dbReference type="AlphaFoldDB" id="A0A5C5FME3"/>
<feature type="compositionally biased region" description="Low complexity" evidence="5">
    <location>
        <begin position="537"/>
        <end position="548"/>
    </location>
</feature>
<feature type="compositionally biased region" description="Basic and acidic residues" evidence="5">
    <location>
        <begin position="494"/>
        <end position="511"/>
    </location>
</feature>
<feature type="compositionally biased region" description="Low complexity" evidence="5">
    <location>
        <begin position="562"/>
        <end position="600"/>
    </location>
</feature>
<keyword evidence="4 6" id="KW-0472">Membrane</keyword>
<evidence type="ECO:0000256" key="4">
    <source>
        <dbReference type="ARBA" id="ARBA00023136"/>
    </source>
</evidence>
<organism evidence="8 9">
    <name type="scientific">Rhodotorula diobovata</name>
    <dbReference type="NCBI Taxonomy" id="5288"/>
    <lineage>
        <taxon>Eukaryota</taxon>
        <taxon>Fungi</taxon>
        <taxon>Dikarya</taxon>
        <taxon>Basidiomycota</taxon>
        <taxon>Pucciniomycotina</taxon>
        <taxon>Microbotryomycetes</taxon>
        <taxon>Sporidiobolales</taxon>
        <taxon>Sporidiobolaceae</taxon>
        <taxon>Rhodotorula</taxon>
    </lineage>
</organism>
<reference evidence="8 9" key="1">
    <citation type="submission" date="2019-03" db="EMBL/GenBank/DDBJ databases">
        <title>Rhodosporidium diobovatum UCD-FST 08-225 genome sequencing, assembly, and annotation.</title>
        <authorList>
            <person name="Fakankun I.U."/>
            <person name="Fristensky B."/>
            <person name="Levin D.B."/>
        </authorList>
    </citation>
    <scope>NUCLEOTIDE SEQUENCE [LARGE SCALE GENOMIC DNA]</scope>
    <source>
        <strain evidence="8 9">UCD-FST 08-225</strain>
    </source>
</reference>
<dbReference type="InterPro" id="IPR037185">
    <property type="entry name" value="EmrE-like"/>
</dbReference>
<keyword evidence="2 6" id="KW-0812">Transmembrane</keyword>
<feature type="transmembrane region" description="Helical" evidence="6">
    <location>
        <begin position="284"/>
        <end position="300"/>
    </location>
</feature>
<protein>
    <submittedName>
        <fullName evidence="8">Triose-phosphate transporter family-domain-containing protein</fullName>
    </submittedName>
</protein>
<dbReference type="PANTHER" id="PTHR11132">
    <property type="entry name" value="SOLUTE CARRIER FAMILY 35"/>
    <property type="match status" value="1"/>
</dbReference>
<dbReference type="STRING" id="5288.A0A5C5FME3"/>
<dbReference type="OrthoDB" id="1588579at2759"/>
<evidence type="ECO:0000256" key="3">
    <source>
        <dbReference type="ARBA" id="ARBA00022989"/>
    </source>
</evidence>
<evidence type="ECO:0000259" key="7">
    <source>
        <dbReference type="Pfam" id="PF03151"/>
    </source>
</evidence>
<feature type="compositionally biased region" description="Gly residues" evidence="5">
    <location>
        <begin position="695"/>
        <end position="710"/>
    </location>
</feature>
<dbReference type="EMBL" id="SOZI01000268">
    <property type="protein sequence ID" value="TNY17011.1"/>
    <property type="molecule type" value="Genomic_DNA"/>
</dbReference>
<evidence type="ECO:0000256" key="2">
    <source>
        <dbReference type="ARBA" id="ARBA00022692"/>
    </source>
</evidence>
<dbReference type="Proteomes" id="UP000311382">
    <property type="component" value="Unassembled WGS sequence"/>
</dbReference>
<feature type="compositionally biased region" description="Basic residues" evidence="5">
    <location>
        <begin position="1"/>
        <end position="12"/>
    </location>
</feature>
<comment type="caution">
    <text evidence="8">The sequence shown here is derived from an EMBL/GenBank/DDBJ whole genome shotgun (WGS) entry which is preliminary data.</text>
</comment>
<keyword evidence="3 6" id="KW-1133">Transmembrane helix</keyword>
<evidence type="ECO:0000313" key="9">
    <source>
        <dbReference type="Proteomes" id="UP000311382"/>
    </source>
</evidence>
<evidence type="ECO:0000256" key="6">
    <source>
        <dbReference type="SAM" id="Phobius"/>
    </source>
</evidence>
<feature type="region of interest" description="Disordered" evidence="5">
    <location>
        <begin position="494"/>
        <end position="710"/>
    </location>
</feature>
<gene>
    <name evidence="8" type="ORF">DMC30DRAFT_420207</name>
</gene>
<dbReference type="SUPFAM" id="SSF103481">
    <property type="entry name" value="Multidrug resistance efflux transporter EmrE"/>
    <property type="match status" value="1"/>
</dbReference>
<feature type="transmembrane region" description="Helical" evidence="6">
    <location>
        <begin position="128"/>
        <end position="149"/>
    </location>
</feature>
<comment type="subcellular location">
    <subcellularLocation>
        <location evidence="1">Membrane</location>
        <topology evidence="1">Multi-pass membrane protein</topology>
    </subcellularLocation>
</comment>
<dbReference type="Pfam" id="PF03151">
    <property type="entry name" value="TPT"/>
    <property type="match status" value="1"/>
</dbReference>
<feature type="compositionally biased region" description="Low complexity" evidence="5">
    <location>
        <begin position="607"/>
        <end position="633"/>
    </location>
</feature>
<feature type="compositionally biased region" description="Gly residues" evidence="5">
    <location>
        <begin position="634"/>
        <end position="645"/>
    </location>
</feature>
<dbReference type="InterPro" id="IPR004853">
    <property type="entry name" value="Sugar_P_trans_dom"/>
</dbReference>
<feature type="region of interest" description="Disordered" evidence="5">
    <location>
        <begin position="1"/>
        <end position="62"/>
    </location>
</feature>
<feature type="transmembrane region" description="Helical" evidence="6">
    <location>
        <begin position="230"/>
        <end position="249"/>
    </location>
</feature>
<sequence>MSLHAPPRHRQSHGNANHRPAPDNPYDDHLALAPSPHDHKDPYSNGYHTLGGAAYRPRSPAESTGTLSALLSNVARTAHHTFASASGATQGNGSVPFSNLNGGASSHFSRSPLASASAASSLAAPRSLASYLPSTSTAGFIFLCCLWYLSSAFSSNTGKSILTRFRYPVTLTFVQFAFVAGYCVVVLFLRERIGGPSGHASGGLSRRRLSVSTMGGWGIRKPSRHMFHGTFMMSLFQIAGHVFSSMAIARVPVSTVHTIKALSPLFTVLSYAALFGVRYSSATYVALLPLTIGVMLACSFDLRANAVGFLCALGSTFIFVAQNIFSKKLLPKENHGAVSAEEKAGPSGGGGGGGTGAPGSAKLDKLNLLLYSSGMAFVLMVPIWLYSDASALFFSSSSASSSTSSSAVADESRTSTLVFYFFANGTVHFAQNLLAFSLLARTSPVTYSIASLVKRIAVICIAIVWSGQHVSFIQAVGMTSTFGGLWMYNRAKSDVDKGEKRRTQVEKRHDMSLPTTVADARDLDGRATPTPPPPGALPAGAYAGGPTSPRAPAPPHAHGHAHAAPPSAYAPPQYTHSAAPSPHAPSASASTSAHGSPAGSLAPHPHSGAAARGGSSNGCSSASAAGGAAPTAGGAAGVGGGGGGARNRTASASREPPRDRDRDRAASAVAAMEQWEKTHVAQSVPASLFGSPVSVGGGGGGGGGGEGGYR</sequence>
<feature type="transmembrane region" description="Helical" evidence="6">
    <location>
        <begin position="417"/>
        <end position="440"/>
    </location>
</feature>
<dbReference type="InterPro" id="IPR050186">
    <property type="entry name" value="TPT_transporter"/>
</dbReference>
<feature type="compositionally biased region" description="Basic and acidic residues" evidence="5">
    <location>
        <begin position="655"/>
        <end position="665"/>
    </location>
</feature>
<feature type="domain" description="Sugar phosphate transporter" evidence="7">
    <location>
        <begin position="142"/>
        <end position="489"/>
    </location>
</feature>
<evidence type="ECO:0000313" key="8">
    <source>
        <dbReference type="EMBL" id="TNY17011.1"/>
    </source>
</evidence>
<accession>A0A5C5FME3</accession>
<feature type="transmembrane region" description="Helical" evidence="6">
    <location>
        <begin position="169"/>
        <end position="189"/>
    </location>
</feature>
<proteinExistence type="predicted"/>
<evidence type="ECO:0000256" key="1">
    <source>
        <dbReference type="ARBA" id="ARBA00004141"/>
    </source>
</evidence>
<dbReference type="GO" id="GO:0016020">
    <property type="term" value="C:membrane"/>
    <property type="evidence" value="ECO:0007669"/>
    <property type="project" value="UniProtKB-SubCell"/>
</dbReference>
<feature type="transmembrane region" description="Helical" evidence="6">
    <location>
        <begin position="306"/>
        <end position="325"/>
    </location>
</feature>
<feature type="transmembrane region" description="Helical" evidence="6">
    <location>
        <begin position="368"/>
        <end position="387"/>
    </location>
</feature>
<name>A0A5C5FME3_9BASI</name>
<feature type="compositionally biased region" description="Basic and acidic residues" evidence="5">
    <location>
        <begin position="26"/>
        <end position="42"/>
    </location>
</feature>
<evidence type="ECO:0000256" key="5">
    <source>
        <dbReference type="SAM" id="MobiDB-lite"/>
    </source>
</evidence>
<keyword evidence="9" id="KW-1185">Reference proteome</keyword>